<comment type="caution">
    <text evidence="1">The sequence shown here is derived from an EMBL/GenBank/DDBJ whole genome shotgun (WGS) entry which is preliminary data.</text>
</comment>
<dbReference type="VEuPathDB" id="GiardiaDB:GMRT_11838"/>
<evidence type="ECO:0000313" key="1">
    <source>
        <dbReference type="EMBL" id="TNJ28988.1"/>
    </source>
</evidence>
<accession>A0A4Z1SZV3</accession>
<protein>
    <submittedName>
        <fullName evidence="1">Uncharacterized protein</fullName>
    </submittedName>
</protein>
<keyword evidence="2" id="KW-1185">Reference proteome</keyword>
<sequence length="826" mass="90835">MIGGTYCVTPLLGTGEPGHRDGDVCGCAFKRPTVVVHEPYRHSFIILDQLSPQCLRLVTSDGYIDTLRWGGELALSQPASACLHNDSLIISNTGCNSLCYLSIASFPIHSPGSKTRKVYSDPLDIKTLSLEGLESPHGVIAYDTASLLVADTGNGIIKRVTLQDIRDDNDCNQQLCVRAVEILAPRAFIRPAHLALLFGNACLCVSDDTSISLLILKTQRVIRVCFVQKKIPFSPISGLASFSISDVQEAVFFSCREANSLYVFNVYSSVLSDPVDEVTASLLTFCDGTGLSGNYNSELSVSRFNEPTGLATVSLTGSPAVILCDTGNSLLKLVALSSELKIVFPRSTRHDGQSTHASSPALFQLLQARLRENDTSDRIVAHVQSLEDCRRLRRRHVEHDIFQILAERSLISPHISQGRSASLPTRPPFSRRNLPLPLNSTADDYMAERRRLIAEDLLRISIIQDHRTPHPSAEFTPSNPNTFQLLRSETRVTTTRAERTNTGSKREYSDPGLVNTLTQAFTQTAHPYLTTAFVKYMKETNIAAVHRLAEHLVETIGALDIDLCDSLLQLSLHSIGKFSDIRLYLQHHARSPTNSVISEHIKGLLLLQELLLLHLKRFSPHILGIQQAKLTITTPGEFTLALGFSSRAKAVALLQIYADSRRLMLSQPDTSIFPYEELRTAKRIDGQPGAFLLGDKQVQEAHALSLALEVCFLGKEFSGTAAAYCILAGRAVLASGTVQLTGLHGLVTHRLFANTKIPASRLSALASIPCQSRQLIDDVPLTCRISCQSITLHLPFGLSTRRQSSKPPTNESSLECFRRETLIVYR</sequence>
<dbReference type="OrthoDB" id="10256426at2759"/>
<reference evidence="1 2" key="1">
    <citation type="submission" date="2019-05" db="EMBL/GenBank/DDBJ databases">
        <title>The compact genome of Giardia muris reveals important steps in the evolution of intestinal protozoan parasites.</title>
        <authorList>
            <person name="Xu F."/>
            <person name="Jimenez-Gonzalez A."/>
            <person name="Einarsson E."/>
            <person name="Astvaldsson A."/>
            <person name="Peirasmaki D."/>
            <person name="Eckmann L."/>
            <person name="Andersson J.O."/>
            <person name="Svard S.G."/>
            <person name="Jerlstrom-Hultqvist J."/>
        </authorList>
    </citation>
    <scope>NUCLEOTIDE SEQUENCE [LARGE SCALE GENOMIC DNA]</scope>
    <source>
        <strain evidence="1 2">Roberts-Thomson</strain>
    </source>
</reference>
<proteinExistence type="predicted"/>
<dbReference type="Proteomes" id="UP000315496">
    <property type="component" value="Chromosome 2"/>
</dbReference>
<name>A0A4Z1SZV3_GIAMU</name>
<evidence type="ECO:0000313" key="2">
    <source>
        <dbReference type="Proteomes" id="UP000315496"/>
    </source>
</evidence>
<organism evidence="1 2">
    <name type="scientific">Giardia muris</name>
    <dbReference type="NCBI Taxonomy" id="5742"/>
    <lineage>
        <taxon>Eukaryota</taxon>
        <taxon>Metamonada</taxon>
        <taxon>Diplomonadida</taxon>
        <taxon>Hexamitidae</taxon>
        <taxon>Giardiinae</taxon>
        <taxon>Giardia</taxon>
    </lineage>
</organism>
<dbReference type="EMBL" id="VDLU01000002">
    <property type="protein sequence ID" value="TNJ28988.1"/>
    <property type="molecule type" value="Genomic_DNA"/>
</dbReference>
<dbReference type="AlphaFoldDB" id="A0A4Z1SZV3"/>
<gene>
    <name evidence="1" type="ORF">GMRT_11838</name>
</gene>